<organism evidence="1 2">
    <name type="scientific">Pseudomonas fluorescens</name>
    <dbReference type="NCBI Taxonomy" id="294"/>
    <lineage>
        <taxon>Bacteria</taxon>
        <taxon>Pseudomonadati</taxon>
        <taxon>Pseudomonadota</taxon>
        <taxon>Gammaproteobacteria</taxon>
        <taxon>Pseudomonadales</taxon>
        <taxon>Pseudomonadaceae</taxon>
        <taxon>Pseudomonas</taxon>
    </lineage>
</organism>
<reference evidence="1 2" key="1">
    <citation type="submission" date="2019-09" db="EMBL/GenBank/DDBJ databases">
        <authorList>
            <person name="Chandra G."/>
            <person name="Truman W A."/>
        </authorList>
    </citation>
    <scope>NUCLEOTIDE SEQUENCE [LARGE SCALE GENOMIC DNA]</scope>
    <source>
        <strain evidence="1">PS862</strain>
    </source>
</reference>
<evidence type="ECO:0000313" key="2">
    <source>
        <dbReference type="Proteomes" id="UP000385207"/>
    </source>
</evidence>
<dbReference type="EMBL" id="CABVII010000011">
    <property type="protein sequence ID" value="VVP01335.1"/>
    <property type="molecule type" value="Genomic_DNA"/>
</dbReference>
<name>A0A5E7KN95_PSEFL</name>
<evidence type="ECO:0000313" key="1">
    <source>
        <dbReference type="EMBL" id="VVP01335.1"/>
    </source>
</evidence>
<dbReference type="OrthoDB" id="7033077at2"/>
<dbReference type="AlphaFoldDB" id="A0A5E7KN95"/>
<dbReference type="RefSeq" id="WP_150784179.1">
    <property type="nucleotide sequence ID" value="NZ_CABVII010000011.1"/>
</dbReference>
<protein>
    <submittedName>
        <fullName evidence="1">Uncharacterized protein</fullName>
    </submittedName>
</protein>
<proteinExistence type="predicted"/>
<gene>
    <name evidence="1" type="ORF">PS862_02863</name>
</gene>
<accession>A0A5E7KN95</accession>
<sequence>MELKNYFPQNSAGDFLPGAMGYLYLPGTTTLASGLRDAAGNALGNPITASDKGLLQFAAPNGLYDLRVIAPGRDYVLRIQCNDVTESMLAAQTAAANAQAAAQVAELAAGLATITAIYDTYAKAYADVWTLAEGVLVRVLADETRGGRASWYRAVNPPGASLSLDFKAGAYAQAQSPLAFVAGVDLRLVAVPATATTLGALGDCAVSAEHFYLAVASNTWRRVALSTF</sequence>
<dbReference type="Proteomes" id="UP000385207">
    <property type="component" value="Unassembled WGS sequence"/>
</dbReference>